<feature type="compositionally biased region" description="Pro residues" evidence="1">
    <location>
        <begin position="262"/>
        <end position="273"/>
    </location>
</feature>
<feature type="region of interest" description="Disordered" evidence="1">
    <location>
        <begin position="1240"/>
        <end position="1282"/>
    </location>
</feature>
<dbReference type="PANTHER" id="PTHR38700:SF1">
    <property type="entry name" value="PH DOMAIN-CONTAINING PROTEIN"/>
    <property type="match status" value="1"/>
</dbReference>
<comment type="caution">
    <text evidence="3">The sequence shown here is derived from an EMBL/GenBank/DDBJ whole genome shotgun (WGS) entry which is preliminary data.</text>
</comment>
<feature type="compositionally biased region" description="Low complexity" evidence="1">
    <location>
        <begin position="786"/>
        <end position="812"/>
    </location>
</feature>
<feature type="compositionally biased region" description="Acidic residues" evidence="1">
    <location>
        <begin position="674"/>
        <end position="685"/>
    </location>
</feature>
<feature type="region of interest" description="Disordered" evidence="1">
    <location>
        <begin position="514"/>
        <end position="552"/>
    </location>
</feature>
<feature type="compositionally biased region" description="Basic and acidic residues" evidence="1">
    <location>
        <begin position="608"/>
        <end position="624"/>
    </location>
</feature>
<feature type="domain" description="PH" evidence="2">
    <location>
        <begin position="1122"/>
        <end position="1227"/>
    </location>
</feature>
<feature type="compositionally biased region" description="Low complexity" evidence="1">
    <location>
        <begin position="700"/>
        <end position="712"/>
    </location>
</feature>
<dbReference type="EMBL" id="SEOQ01000073">
    <property type="protein sequence ID" value="TFY70960.1"/>
    <property type="molecule type" value="Genomic_DNA"/>
</dbReference>
<proteinExistence type="predicted"/>
<accession>A0A4Y9Z9Y0</accession>
<name>A0A4Y9Z9Y0_9AGAM</name>
<dbReference type="Proteomes" id="UP000298327">
    <property type="component" value="Unassembled WGS sequence"/>
</dbReference>
<dbReference type="OrthoDB" id="43122at2759"/>
<dbReference type="PANTHER" id="PTHR38700">
    <property type="entry name" value="YALI0E22418P"/>
    <property type="match status" value="1"/>
</dbReference>
<feature type="compositionally biased region" description="Low complexity" evidence="1">
    <location>
        <begin position="866"/>
        <end position="877"/>
    </location>
</feature>
<feature type="compositionally biased region" description="Basic and acidic residues" evidence="1">
    <location>
        <begin position="775"/>
        <end position="785"/>
    </location>
</feature>
<feature type="region of interest" description="Disordered" evidence="1">
    <location>
        <begin position="228"/>
        <end position="273"/>
    </location>
</feature>
<feature type="compositionally biased region" description="Basic and acidic residues" evidence="1">
    <location>
        <begin position="741"/>
        <end position="750"/>
    </location>
</feature>
<feature type="compositionally biased region" description="Polar residues" evidence="1">
    <location>
        <begin position="241"/>
        <end position="257"/>
    </location>
</feature>
<feature type="compositionally biased region" description="Polar residues" evidence="1">
    <location>
        <begin position="936"/>
        <end position="953"/>
    </location>
</feature>
<gene>
    <name evidence="3" type="ORF">EVG20_g2043</name>
</gene>
<feature type="region of interest" description="Disordered" evidence="1">
    <location>
        <begin position="395"/>
        <end position="429"/>
    </location>
</feature>
<feature type="compositionally biased region" description="Low complexity" evidence="1">
    <location>
        <begin position="446"/>
        <end position="471"/>
    </location>
</feature>
<keyword evidence="4" id="KW-1185">Reference proteome</keyword>
<feature type="region of interest" description="Disordered" evidence="1">
    <location>
        <begin position="446"/>
        <end position="493"/>
    </location>
</feature>
<dbReference type="InterPro" id="IPR029071">
    <property type="entry name" value="Ubiquitin-like_domsf"/>
</dbReference>
<evidence type="ECO:0000313" key="4">
    <source>
        <dbReference type="Proteomes" id="UP000298327"/>
    </source>
</evidence>
<feature type="region of interest" description="Disordered" evidence="1">
    <location>
        <begin position="104"/>
        <end position="125"/>
    </location>
</feature>
<dbReference type="CDD" id="cd00821">
    <property type="entry name" value="PH"/>
    <property type="match status" value="1"/>
</dbReference>
<evidence type="ECO:0000256" key="1">
    <source>
        <dbReference type="SAM" id="MobiDB-lite"/>
    </source>
</evidence>
<dbReference type="Gene3D" id="2.30.29.30">
    <property type="entry name" value="Pleckstrin-homology domain (PH domain)/Phosphotyrosine-binding domain (PTB)"/>
    <property type="match status" value="1"/>
</dbReference>
<dbReference type="PROSITE" id="PS50003">
    <property type="entry name" value="PH_DOMAIN"/>
    <property type="match status" value="1"/>
</dbReference>
<feature type="compositionally biased region" description="Acidic residues" evidence="1">
    <location>
        <begin position="572"/>
        <end position="586"/>
    </location>
</feature>
<feature type="compositionally biased region" description="Low complexity" evidence="1">
    <location>
        <begin position="997"/>
        <end position="1011"/>
    </location>
</feature>
<feature type="region of interest" description="Disordered" evidence="1">
    <location>
        <begin position="839"/>
        <end position="1018"/>
    </location>
</feature>
<feature type="region of interest" description="Disordered" evidence="1">
    <location>
        <begin position="1"/>
        <end position="21"/>
    </location>
</feature>
<feature type="compositionally biased region" description="Basic and acidic residues" evidence="1">
    <location>
        <begin position="652"/>
        <end position="663"/>
    </location>
</feature>
<evidence type="ECO:0000313" key="3">
    <source>
        <dbReference type="EMBL" id="TFY70960.1"/>
    </source>
</evidence>
<reference evidence="3 4" key="1">
    <citation type="submission" date="2019-02" db="EMBL/GenBank/DDBJ databases">
        <title>Genome sequencing of the rare red list fungi Dentipellis fragilis.</title>
        <authorList>
            <person name="Buettner E."/>
            <person name="Kellner H."/>
        </authorList>
    </citation>
    <scope>NUCLEOTIDE SEQUENCE [LARGE SCALE GENOMIC DNA]</scope>
    <source>
        <strain evidence="3 4">DSM 105465</strain>
    </source>
</reference>
<feature type="compositionally biased region" description="Gly residues" evidence="1">
    <location>
        <begin position="628"/>
        <end position="651"/>
    </location>
</feature>
<evidence type="ECO:0000259" key="2">
    <source>
        <dbReference type="PROSITE" id="PS50003"/>
    </source>
</evidence>
<feature type="compositionally biased region" description="Polar residues" evidence="1">
    <location>
        <begin position="106"/>
        <end position="120"/>
    </location>
</feature>
<dbReference type="SUPFAM" id="SSF54236">
    <property type="entry name" value="Ubiquitin-like"/>
    <property type="match status" value="1"/>
</dbReference>
<dbReference type="Gene3D" id="3.10.20.90">
    <property type="entry name" value="Phosphatidylinositol 3-kinase Catalytic Subunit, Chain A, domain 1"/>
    <property type="match status" value="1"/>
</dbReference>
<dbReference type="InterPro" id="IPR001849">
    <property type="entry name" value="PH_domain"/>
</dbReference>
<organism evidence="3 4">
    <name type="scientific">Dentipellis fragilis</name>
    <dbReference type="NCBI Taxonomy" id="205917"/>
    <lineage>
        <taxon>Eukaryota</taxon>
        <taxon>Fungi</taxon>
        <taxon>Dikarya</taxon>
        <taxon>Basidiomycota</taxon>
        <taxon>Agaricomycotina</taxon>
        <taxon>Agaricomycetes</taxon>
        <taxon>Russulales</taxon>
        <taxon>Hericiaceae</taxon>
        <taxon>Dentipellis</taxon>
    </lineage>
</organism>
<dbReference type="SUPFAM" id="SSF50729">
    <property type="entry name" value="PH domain-like"/>
    <property type="match status" value="1"/>
</dbReference>
<protein>
    <recommendedName>
        <fullName evidence="2">PH domain-containing protein</fullName>
    </recommendedName>
</protein>
<dbReference type="SMART" id="SM00233">
    <property type="entry name" value="PH"/>
    <property type="match status" value="1"/>
</dbReference>
<dbReference type="Pfam" id="PF21989">
    <property type="entry name" value="RA_2"/>
    <property type="match status" value="1"/>
</dbReference>
<dbReference type="STRING" id="205917.A0A4Y9Z9Y0"/>
<feature type="region of interest" description="Disordered" evidence="1">
    <location>
        <begin position="145"/>
        <end position="196"/>
    </location>
</feature>
<dbReference type="InterPro" id="IPR011993">
    <property type="entry name" value="PH-like_dom_sf"/>
</dbReference>
<feature type="region of interest" description="Disordered" evidence="1">
    <location>
        <begin position="564"/>
        <end position="827"/>
    </location>
</feature>
<feature type="compositionally biased region" description="Basic and acidic residues" evidence="1">
    <location>
        <begin position="878"/>
        <end position="889"/>
    </location>
</feature>
<sequence length="1295" mass="139229">MSTQQPPTARRLPPSSVRPSDSSCFILLPLPSFALLADPAKQSHLDSYPASFDQFAFAPKFADRAVPVFSVDGSFPSFDSPITLPSSLLPSAGRLPPPSEVEYISSDMSDSTSAQGTQLGVTMPKKRPSLESILIPTFLQHPPHIPLVSPSLKPHSRGRSQSTSSYIAQHRAASDSRSKPVSPRDSPPPDYLIDEDPFANLTSTSAMASPSVSRSVSSWWDDGFRPGPSASADAELRSPLAPSTSSHRSRTNPSSPISAPVSLPPHQLPPVPPIEVHRRRVRPAHARPAFSQRPSLPSLRTLAESDFIYPIKARKGTLGARLPLEPWNMDIPPSPAPAPEPEIFVAVNPPNDDPQSVFSPPAPLRVDVELLHSENESALSRHAVSGVGLDVAEPPYEDIPSHVHSPGDEGLSFVQSPSALEPDSHCEQRPTDEMFSSFINTLSALSTPSHSRSSSLSSATSFSPTFSSPESIDTTPDALSRYSPESDHSEYGVEGDSLDAYNIAQDLGDDLEADLTSPVLSPRPGHTPHNSISSMPGGFPGLDDFEPSTSVDTPRASILSASANRVSVLSNGDEEWFSSNEDEIESVSDPTSEAMDGGDGAYRGSRSHASEGEAGRGSGGRDQRGQSGRNGGSGGFGNGQSGGESGSGGGGRDGRDGDRKDGRNIGIPIFSSSEESEASEDEDDTAQLPASRRPSATILPPSISSKASPAPHAEGDSSDDDVPLAQRIPTALKAQRTIRRQVRDETDQRRRDRALRRAQQGALSPADAATGSSREASRRPSRDIPRSPLSPAAMSQSQDAALQSAPALAPAPVGRPRTKTLPGNISRPAALAALTEKLSRVQLTDAPPTAFRDRKYPAQTDDAMYASSSSANRSHGSGLDEHGARERTLKPMRSFHRTNMPDHALSTPTSAPPISGQRLGRSVTSARRTHREEAPASSSQTMPSRSTTSSGGPQRSRSVRRPAEEARSSSTSARTSVDNEGRSHRPPMPPLPPAEVLSNLSQPKSSSQSASHEPKGQVAWQQRVFIGDMQRFNMMEIGPTTTSKEVIEMLDRQAQLDQWVGSGGWMLYEVAQDFGMERPIRNYEVVADVVNSWDKDRTVNMLVARKTALAAILHPSAMPSSSPVFSGYVEWESKRGKWNKRWLELKEHSLFLSKRDSGKDSTFLCSLSNFDAYQVTRPHKAPKAFVFAVKSTDNLTFFENASDYVHIFSCGERDGQNWLEKLLVARSYIINQERNVIVNSAPGGGAPNKGLSRAGTRKGQRPAQPLVNVSAPQSGYTAMPPDTDVFAPGSLLYKR</sequence>